<organism evidence="2 3">
    <name type="scientific">Pseudomonas fluorescens</name>
    <dbReference type="NCBI Taxonomy" id="294"/>
    <lineage>
        <taxon>Bacteria</taxon>
        <taxon>Pseudomonadati</taxon>
        <taxon>Pseudomonadota</taxon>
        <taxon>Gammaproteobacteria</taxon>
        <taxon>Pseudomonadales</taxon>
        <taxon>Pseudomonadaceae</taxon>
        <taxon>Pseudomonas</taxon>
    </lineage>
</organism>
<sequence length="242" mass="27337">MIDSQNIKKISWGFFGFLVFFMVFGPSNLKYFWQAFFIMSLLAFMCTIYLVYVCERITFYLTSILVAVAGAFSYLACTAAYVIGASFWGKTSIAALMVGLFPMAVTLLTYLALVNGKSSFHPFEYDGIKVQPRPQNKQKTSAAYSPLLVAGATTLAASIFTKSAGFLTTGMVALFGMLAVSVTFLFYARHIIRGLRTLRIQEKTMPTPYTFMQIDDIREARSRWWLSRLFKWFASWRKSPGV</sequence>
<dbReference type="AlphaFoldDB" id="A0A5E7FAT5"/>
<proteinExistence type="predicted"/>
<feature type="transmembrane region" description="Helical" evidence="1">
    <location>
        <begin position="7"/>
        <end position="25"/>
    </location>
</feature>
<keyword evidence="1" id="KW-0812">Transmembrane</keyword>
<dbReference type="OrthoDB" id="6875321at2"/>
<evidence type="ECO:0000313" key="2">
    <source>
        <dbReference type="EMBL" id="VVO36289.1"/>
    </source>
</evidence>
<keyword evidence="1" id="KW-0472">Membrane</keyword>
<feature type="transmembrane region" description="Helical" evidence="1">
    <location>
        <begin position="31"/>
        <end position="52"/>
    </location>
</feature>
<feature type="transmembrane region" description="Helical" evidence="1">
    <location>
        <begin position="93"/>
        <end position="113"/>
    </location>
</feature>
<evidence type="ECO:0000313" key="3">
    <source>
        <dbReference type="Proteomes" id="UP000326018"/>
    </source>
</evidence>
<reference evidence="2 3" key="1">
    <citation type="submission" date="2019-09" db="EMBL/GenBank/DDBJ databases">
        <authorList>
            <person name="Chandra G."/>
            <person name="Truman W A."/>
        </authorList>
    </citation>
    <scope>NUCLEOTIDE SEQUENCE [LARGE SCALE GENOMIC DNA]</scope>
    <source>
        <strain evidence="2">PS712</strain>
    </source>
</reference>
<feature type="transmembrane region" description="Helical" evidence="1">
    <location>
        <begin position="59"/>
        <end position="87"/>
    </location>
</feature>
<dbReference type="EMBL" id="CABVIB010000043">
    <property type="protein sequence ID" value="VVO36289.1"/>
    <property type="molecule type" value="Genomic_DNA"/>
</dbReference>
<protein>
    <submittedName>
        <fullName evidence="2">Uncharacterized protein</fullName>
    </submittedName>
</protein>
<dbReference type="RefSeq" id="WP_150705101.1">
    <property type="nucleotide sequence ID" value="NZ_CABVIB010000043.1"/>
</dbReference>
<gene>
    <name evidence="2" type="ORF">PS712_05431</name>
</gene>
<feature type="transmembrane region" description="Helical" evidence="1">
    <location>
        <begin position="142"/>
        <end position="160"/>
    </location>
</feature>
<name>A0A5E7FAT5_PSEFL</name>
<feature type="transmembrane region" description="Helical" evidence="1">
    <location>
        <begin position="166"/>
        <end position="188"/>
    </location>
</feature>
<accession>A0A5E7FAT5</accession>
<keyword evidence="1" id="KW-1133">Transmembrane helix</keyword>
<evidence type="ECO:0000256" key="1">
    <source>
        <dbReference type="SAM" id="Phobius"/>
    </source>
</evidence>
<dbReference type="Proteomes" id="UP000326018">
    <property type="component" value="Unassembled WGS sequence"/>
</dbReference>